<evidence type="ECO:0000313" key="2">
    <source>
        <dbReference type="RefSeq" id="XP_073917835.1"/>
    </source>
</evidence>
<proteinExistence type="predicted"/>
<reference evidence="2" key="1">
    <citation type="submission" date="2025-08" db="UniProtKB">
        <authorList>
            <consortium name="RefSeq"/>
        </authorList>
    </citation>
    <scope>IDENTIFICATION</scope>
</reference>
<evidence type="ECO:0000313" key="1">
    <source>
        <dbReference type="Proteomes" id="UP001732720"/>
    </source>
</evidence>
<sequence>MEAFHKVLEQLYKKVLLGATLENDSHNFVFYLTPALPDPHFSTASSLGGLNTTGVQGSHKPSSVEVTTVPDSLLCVERSSELSCVREVKLLQLTVIRVMITRILSVETESHAKEKYRDIIKILLQTTEVDSKLICMFQNSDKLLSHMAAKCLALLLYFQLREKHFENCQNPSTIINSLMCFLDLLELLIASRIYLKFHCKSQRILFLKPCVLDILTWPIEAFVKRKLVVFIKKCLLCKVGEDLCRGSVPALLSPDRHLDMDMLALADAVLHAVHLGLLKTFSVHGKPSCFGGDEVQPGCGRSSDPAHVVLRAASLVTIKSLEIKFRNCTSANEMKVDLHRFMSELLTFLKPHLQPSLHFHNPCEWLSKVFIEQDDDMLEAAKALLSIYLKLTRQCEATESLTQEKETWIHHTHENGYNPHCIFLFFLENIGFDSTVLLDFLISSETCFLEYFVRYLKLLQEDWDHFFSICKFFDATESQCGTDICGCVPLLVQDKNTNQTTPHCLTASESHKNAYPWVSWAPGDSPEPLTQVAMATETHLVRDHSLPSAVASQSLVAYDSSDDSEADSIDQCLANRDQTPLHQEATKKIQDSAGTSRDKNELSLEPQSRPLVLKESNTPFSIDCEIVPDSSLSELGIFYRTVQCFEELQGAIYRLQKKNLFPYNATALLKLLKRIEAICNKV</sequence>
<protein>
    <submittedName>
        <fullName evidence="2">Protein Lines homolog 1 isoform X2</fullName>
    </submittedName>
</protein>
<organism evidence="1 2">
    <name type="scientific">Castor canadensis</name>
    <name type="common">American beaver</name>
    <dbReference type="NCBI Taxonomy" id="51338"/>
    <lineage>
        <taxon>Eukaryota</taxon>
        <taxon>Metazoa</taxon>
        <taxon>Chordata</taxon>
        <taxon>Craniata</taxon>
        <taxon>Vertebrata</taxon>
        <taxon>Euteleostomi</taxon>
        <taxon>Mammalia</taxon>
        <taxon>Eutheria</taxon>
        <taxon>Euarchontoglires</taxon>
        <taxon>Glires</taxon>
        <taxon>Rodentia</taxon>
        <taxon>Castorimorpha</taxon>
        <taxon>Castoridae</taxon>
        <taxon>Castor</taxon>
    </lineage>
</organism>
<dbReference type="Proteomes" id="UP001732720">
    <property type="component" value="Chromosome 19"/>
</dbReference>
<accession>A0AC58LL05</accession>
<keyword evidence="1" id="KW-1185">Reference proteome</keyword>
<gene>
    <name evidence="2" type="primary">Lins1</name>
</gene>
<dbReference type="RefSeq" id="XP_073917835.1">
    <property type="nucleotide sequence ID" value="XM_074061734.1"/>
</dbReference>
<name>A0AC58LL05_CASCN</name>